<accession>A0A9P9BMN6</accession>
<dbReference type="GeneID" id="70177825"/>
<protein>
    <recommendedName>
        <fullName evidence="4">Hydrophobic surface binding protein A-domain-containing protein</fullName>
    </recommendedName>
</protein>
<sequence length="206" mass="21496">MRFSIATAAIAGLAAASPMVKTRQTGVNVVDETLQVVDSAANTIVTQLTDINFSSHVANLLLGTLTGSIVPQLEESLTAVGDEFVDIKNFVTSQLKETVAPVVEAELGNVVTLLEDTTDLVNEAKSTLESLTSGLLTSTLSGVKQEAQYLLDTIEPAIAPVLEISKDFVGTATGSVVDQINSLTADLKTLATEGLAPVQDAINKLV</sequence>
<evidence type="ECO:0000313" key="2">
    <source>
        <dbReference type="EMBL" id="KAH7029798.1"/>
    </source>
</evidence>
<organism evidence="2 3">
    <name type="scientific">Microdochium trichocladiopsis</name>
    <dbReference type="NCBI Taxonomy" id="1682393"/>
    <lineage>
        <taxon>Eukaryota</taxon>
        <taxon>Fungi</taxon>
        <taxon>Dikarya</taxon>
        <taxon>Ascomycota</taxon>
        <taxon>Pezizomycotina</taxon>
        <taxon>Sordariomycetes</taxon>
        <taxon>Xylariomycetidae</taxon>
        <taxon>Xylariales</taxon>
        <taxon>Microdochiaceae</taxon>
        <taxon>Microdochium</taxon>
    </lineage>
</organism>
<evidence type="ECO:0000256" key="1">
    <source>
        <dbReference type="SAM" id="SignalP"/>
    </source>
</evidence>
<keyword evidence="1" id="KW-0732">Signal</keyword>
<dbReference type="RefSeq" id="XP_046012086.1">
    <property type="nucleotide sequence ID" value="XM_046148279.1"/>
</dbReference>
<reference evidence="2" key="1">
    <citation type="journal article" date="2021" name="Nat. Commun.">
        <title>Genetic determinants of endophytism in the Arabidopsis root mycobiome.</title>
        <authorList>
            <person name="Mesny F."/>
            <person name="Miyauchi S."/>
            <person name="Thiergart T."/>
            <person name="Pickel B."/>
            <person name="Atanasova L."/>
            <person name="Karlsson M."/>
            <person name="Huettel B."/>
            <person name="Barry K.W."/>
            <person name="Haridas S."/>
            <person name="Chen C."/>
            <person name="Bauer D."/>
            <person name="Andreopoulos W."/>
            <person name="Pangilinan J."/>
            <person name="LaButti K."/>
            <person name="Riley R."/>
            <person name="Lipzen A."/>
            <person name="Clum A."/>
            <person name="Drula E."/>
            <person name="Henrissat B."/>
            <person name="Kohler A."/>
            <person name="Grigoriev I.V."/>
            <person name="Martin F.M."/>
            <person name="Hacquard S."/>
        </authorList>
    </citation>
    <scope>NUCLEOTIDE SEQUENCE</scope>
    <source>
        <strain evidence="2">MPI-CAGE-CH-0230</strain>
    </source>
</reference>
<feature type="signal peptide" evidence="1">
    <location>
        <begin position="1"/>
        <end position="16"/>
    </location>
</feature>
<comment type="caution">
    <text evidence="2">The sequence shown here is derived from an EMBL/GenBank/DDBJ whole genome shotgun (WGS) entry which is preliminary data.</text>
</comment>
<evidence type="ECO:0000313" key="3">
    <source>
        <dbReference type="Proteomes" id="UP000756346"/>
    </source>
</evidence>
<gene>
    <name evidence="2" type="ORF">B0I36DRAFT_135351</name>
</gene>
<dbReference type="Proteomes" id="UP000756346">
    <property type="component" value="Unassembled WGS sequence"/>
</dbReference>
<dbReference type="AlphaFoldDB" id="A0A9P9BMN6"/>
<name>A0A9P9BMN6_9PEZI</name>
<feature type="chain" id="PRO_5040186175" description="Hydrophobic surface binding protein A-domain-containing protein" evidence="1">
    <location>
        <begin position="17"/>
        <end position="206"/>
    </location>
</feature>
<proteinExistence type="predicted"/>
<keyword evidence="3" id="KW-1185">Reference proteome</keyword>
<dbReference type="OrthoDB" id="4760103at2759"/>
<evidence type="ECO:0008006" key="4">
    <source>
        <dbReference type="Google" id="ProtNLM"/>
    </source>
</evidence>
<dbReference type="EMBL" id="JAGTJQ010000006">
    <property type="protein sequence ID" value="KAH7029798.1"/>
    <property type="molecule type" value="Genomic_DNA"/>
</dbReference>